<sequence>MAEALGWGMTDRPTMTVTGGGGSNGGSEPFGNGARKSIKRERDAGRWVDGLVHDTNNTTRWGKPDESRYQRPVTHPAATMTSTSSQDTIGPAGFSTEERRNALKMQTNAATAKDSEQGESYLQGNQKPTGENYQRREGHQPAMAVTGKANLYKVGGEAAKDTPKRALRVGSRANSTRREEDHPAPTIFCSRSGNLQVEDPYADGAEGYSHIEAVGMRGKGMIERHGDRPGRPASAPAPTVRANGGSNASPGFQWKDTDFDPGAKITPAKNPVLRPSPYAGMLFNGAGRPTDPSKLAPVMTASAGGNRSHIVDESGGEFIKEYHRALSAGLTPPPLEDAPLRRLTIEEAAVLQSFPVDYPFTGTKTKRFEQCGNAVPPRLAVHILGHLLGIERYQEIAEILDGRPLYTAPAISEKAA</sequence>
<feature type="compositionally biased region" description="Polar residues" evidence="4">
    <location>
        <begin position="118"/>
        <end position="132"/>
    </location>
</feature>
<dbReference type="Proteomes" id="UP001500368">
    <property type="component" value="Unassembled WGS sequence"/>
</dbReference>
<keyword evidence="2" id="KW-0808">Transferase</keyword>
<organism evidence="5 6">
    <name type="scientific">Nesterenkonia rhizosphaerae</name>
    <dbReference type="NCBI Taxonomy" id="1348272"/>
    <lineage>
        <taxon>Bacteria</taxon>
        <taxon>Bacillati</taxon>
        <taxon>Actinomycetota</taxon>
        <taxon>Actinomycetes</taxon>
        <taxon>Micrococcales</taxon>
        <taxon>Micrococcaceae</taxon>
        <taxon>Nesterenkonia</taxon>
    </lineage>
</organism>
<feature type="region of interest" description="Disordered" evidence="4">
    <location>
        <begin position="156"/>
        <end position="191"/>
    </location>
</feature>
<dbReference type="Gene3D" id="3.90.120.10">
    <property type="entry name" value="DNA Methylase, subunit A, domain 2"/>
    <property type="match status" value="1"/>
</dbReference>
<protein>
    <recommendedName>
        <fullName evidence="7">DNA (cytosine-5-)-methyltransferase</fullName>
    </recommendedName>
</protein>
<dbReference type="Pfam" id="PF00145">
    <property type="entry name" value="DNA_methylase"/>
    <property type="match status" value="1"/>
</dbReference>
<feature type="region of interest" description="Disordered" evidence="4">
    <location>
        <begin position="1"/>
        <end position="91"/>
    </location>
</feature>
<evidence type="ECO:0008006" key="7">
    <source>
        <dbReference type="Google" id="ProtNLM"/>
    </source>
</evidence>
<feature type="compositionally biased region" description="Polar residues" evidence="4">
    <location>
        <begin position="79"/>
        <end position="88"/>
    </location>
</feature>
<feature type="region of interest" description="Disordered" evidence="4">
    <location>
        <begin position="107"/>
        <end position="139"/>
    </location>
</feature>
<gene>
    <name evidence="5" type="ORF">GCM10025790_22860</name>
</gene>
<dbReference type="InterPro" id="IPR001525">
    <property type="entry name" value="C5_MeTfrase"/>
</dbReference>
<evidence type="ECO:0000313" key="6">
    <source>
        <dbReference type="Proteomes" id="UP001500368"/>
    </source>
</evidence>
<evidence type="ECO:0000256" key="3">
    <source>
        <dbReference type="ARBA" id="ARBA00022747"/>
    </source>
</evidence>
<evidence type="ECO:0000313" key="5">
    <source>
        <dbReference type="EMBL" id="GAA4925012.1"/>
    </source>
</evidence>
<evidence type="ECO:0000256" key="1">
    <source>
        <dbReference type="ARBA" id="ARBA00022603"/>
    </source>
</evidence>
<proteinExistence type="predicted"/>
<keyword evidence="3" id="KW-0680">Restriction system</keyword>
<keyword evidence="6" id="KW-1185">Reference proteome</keyword>
<accession>A0ABP9G217</accession>
<evidence type="ECO:0000256" key="2">
    <source>
        <dbReference type="ARBA" id="ARBA00022679"/>
    </source>
</evidence>
<dbReference type="EMBL" id="BAABLW010000007">
    <property type="protein sequence ID" value="GAA4925012.1"/>
    <property type="molecule type" value="Genomic_DNA"/>
</dbReference>
<dbReference type="InterPro" id="IPR029063">
    <property type="entry name" value="SAM-dependent_MTases_sf"/>
</dbReference>
<comment type="caution">
    <text evidence="5">The sequence shown here is derived from an EMBL/GenBank/DDBJ whole genome shotgun (WGS) entry which is preliminary data.</text>
</comment>
<keyword evidence="1" id="KW-0489">Methyltransferase</keyword>
<evidence type="ECO:0000256" key="4">
    <source>
        <dbReference type="SAM" id="MobiDB-lite"/>
    </source>
</evidence>
<dbReference type="SUPFAM" id="SSF53335">
    <property type="entry name" value="S-adenosyl-L-methionine-dependent methyltransferases"/>
    <property type="match status" value="1"/>
</dbReference>
<name>A0ABP9G217_9MICC</name>
<reference evidence="6" key="1">
    <citation type="journal article" date="2019" name="Int. J. Syst. Evol. Microbiol.">
        <title>The Global Catalogue of Microorganisms (GCM) 10K type strain sequencing project: providing services to taxonomists for standard genome sequencing and annotation.</title>
        <authorList>
            <consortium name="The Broad Institute Genomics Platform"/>
            <consortium name="The Broad Institute Genome Sequencing Center for Infectious Disease"/>
            <person name="Wu L."/>
            <person name="Ma J."/>
        </authorList>
    </citation>
    <scope>NUCLEOTIDE SEQUENCE [LARGE SCALE GENOMIC DNA]</scope>
    <source>
        <strain evidence="6">JCM 19129</strain>
    </source>
</reference>
<feature type="region of interest" description="Disordered" evidence="4">
    <location>
        <begin position="225"/>
        <end position="253"/>
    </location>
</feature>